<keyword evidence="3" id="KW-1003">Cell membrane</keyword>
<evidence type="ECO:0000256" key="6">
    <source>
        <dbReference type="ARBA" id="ARBA00022840"/>
    </source>
</evidence>
<evidence type="ECO:0000259" key="13">
    <source>
        <dbReference type="PROSITE" id="PS50929"/>
    </source>
</evidence>
<accession>A0A7C9MS80</accession>
<dbReference type="GO" id="GO:0015421">
    <property type="term" value="F:ABC-type oligopeptide transporter activity"/>
    <property type="evidence" value="ECO:0007669"/>
    <property type="project" value="TreeGrafter"/>
</dbReference>
<evidence type="ECO:0000256" key="7">
    <source>
        <dbReference type="ARBA" id="ARBA00022967"/>
    </source>
</evidence>
<evidence type="ECO:0000259" key="12">
    <source>
        <dbReference type="PROSITE" id="PS50893"/>
    </source>
</evidence>
<keyword evidence="7" id="KW-1278">Translocase</keyword>
<keyword evidence="10 11" id="KW-0472">Membrane</keyword>
<feature type="domain" description="ABC transporter" evidence="12">
    <location>
        <begin position="341"/>
        <end position="575"/>
    </location>
</feature>
<keyword evidence="4 11" id="KW-0812">Transmembrane</keyword>
<dbReference type="Gene3D" id="1.20.1560.10">
    <property type="entry name" value="ABC transporter type 1, transmembrane domain"/>
    <property type="match status" value="1"/>
</dbReference>
<name>A0A7C9MS80_9BURK</name>
<comment type="subcellular location">
    <subcellularLocation>
        <location evidence="1">Cell membrane</location>
        <topology evidence="1">Multi-pass membrane protein</topology>
    </subcellularLocation>
</comment>
<evidence type="ECO:0000256" key="8">
    <source>
        <dbReference type="ARBA" id="ARBA00022989"/>
    </source>
</evidence>
<feature type="domain" description="ABC transmembrane type-1" evidence="13">
    <location>
        <begin position="26"/>
        <end position="307"/>
    </location>
</feature>
<evidence type="ECO:0000313" key="15">
    <source>
        <dbReference type="Proteomes" id="UP000481947"/>
    </source>
</evidence>
<dbReference type="RefSeq" id="WP_161125400.1">
    <property type="nucleotide sequence ID" value="NZ_VYSB01000010.1"/>
</dbReference>
<dbReference type="InterPro" id="IPR011527">
    <property type="entry name" value="ABC1_TM_dom"/>
</dbReference>
<organism evidence="14 15">
    <name type="scientific">Malikia spinosa</name>
    <dbReference type="NCBI Taxonomy" id="86180"/>
    <lineage>
        <taxon>Bacteria</taxon>
        <taxon>Pseudomonadati</taxon>
        <taxon>Pseudomonadota</taxon>
        <taxon>Betaproteobacteria</taxon>
        <taxon>Burkholderiales</taxon>
        <taxon>Comamonadaceae</taxon>
        <taxon>Malikia</taxon>
    </lineage>
</organism>
<comment type="caution">
    <text evidence="14">The sequence shown here is derived from an EMBL/GenBank/DDBJ whole genome shotgun (WGS) entry which is preliminary data.</text>
</comment>
<evidence type="ECO:0000256" key="9">
    <source>
        <dbReference type="ARBA" id="ARBA00023055"/>
    </source>
</evidence>
<dbReference type="SMART" id="SM00382">
    <property type="entry name" value="AAA"/>
    <property type="match status" value="1"/>
</dbReference>
<dbReference type="PANTHER" id="PTHR43394">
    <property type="entry name" value="ATP-DEPENDENT PERMEASE MDL1, MITOCHONDRIAL"/>
    <property type="match status" value="1"/>
</dbReference>
<dbReference type="PANTHER" id="PTHR43394:SF1">
    <property type="entry name" value="ATP-BINDING CASSETTE SUB-FAMILY B MEMBER 10, MITOCHONDRIAL"/>
    <property type="match status" value="1"/>
</dbReference>
<dbReference type="GO" id="GO:0034040">
    <property type="term" value="F:ATPase-coupled lipid transmembrane transporter activity"/>
    <property type="evidence" value="ECO:0007669"/>
    <property type="project" value="InterPro"/>
</dbReference>
<dbReference type="SUPFAM" id="SSF52540">
    <property type="entry name" value="P-loop containing nucleoside triphosphate hydrolases"/>
    <property type="match status" value="1"/>
</dbReference>
<feature type="transmembrane region" description="Helical" evidence="11">
    <location>
        <begin position="59"/>
        <end position="78"/>
    </location>
</feature>
<dbReference type="NCBIfam" id="TIGR02203">
    <property type="entry name" value="MsbA_lipidA"/>
    <property type="match status" value="1"/>
</dbReference>
<dbReference type="EMBL" id="VYSB01000010">
    <property type="protein sequence ID" value="MYZ52578.1"/>
    <property type="molecule type" value="Genomic_DNA"/>
</dbReference>
<dbReference type="InterPro" id="IPR036640">
    <property type="entry name" value="ABC1_TM_sf"/>
</dbReference>
<evidence type="ECO:0000256" key="5">
    <source>
        <dbReference type="ARBA" id="ARBA00022741"/>
    </source>
</evidence>
<keyword evidence="5" id="KW-0547">Nucleotide-binding</keyword>
<keyword evidence="9" id="KW-0445">Lipid transport</keyword>
<dbReference type="Proteomes" id="UP000481947">
    <property type="component" value="Unassembled WGS sequence"/>
</dbReference>
<dbReference type="InterPro" id="IPR039421">
    <property type="entry name" value="Type_1_exporter"/>
</dbReference>
<dbReference type="InterPro" id="IPR017871">
    <property type="entry name" value="ABC_transporter-like_CS"/>
</dbReference>
<protein>
    <submittedName>
        <fullName evidence="14">Lipid A export permease/ATP-binding protein MsbA</fullName>
    </submittedName>
</protein>
<dbReference type="Gene3D" id="3.40.50.300">
    <property type="entry name" value="P-loop containing nucleotide triphosphate hydrolases"/>
    <property type="match status" value="1"/>
</dbReference>
<evidence type="ECO:0000256" key="2">
    <source>
        <dbReference type="ARBA" id="ARBA00022448"/>
    </source>
</evidence>
<evidence type="ECO:0000256" key="10">
    <source>
        <dbReference type="ARBA" id="ARBA00023136"/>
    </source>
</evidence>
<reference evidence="14 15" key="1">
    <citation type="submission" date="2019-09" db="EMBL/GenBank/DDBJ databases">
        <title>Identification of Malikia spinosa a prominent benzene-, toluene-, and ethylbenzene-degrading bacterium: enrichment, isolation and whole genome sequencing.</title>
        <authorList>
            <person name="Tancsics A."/>
            <person name="Revesz F."/>
            <person name="Kriszt B."/>
        </authorList>
    </citation>
    <scope>NUCLEOTIDE SEQUENCE [LARGE SCALE GENOMIC DNA]</scope>
    <source>
        <strain evidence="14 15">AB6</strain>
    </source>
</reference>
<dbReference type="GO" id="GO:0016887">
    <property type="term" value="F:ATP hydrolysis activity"/>
    <property type="evidence" value="ECO:0007669"/>
    <property type="project" value="InterPro"/>
</dbReference>
<evidence type="ECO:0000313" key="14">
    <source>
        <dbReference type="EMBL" id="MYZ52578.1"/>
    </source>
</evidence>
<dbReference type="InterPro" id="IPR011917">
    <property type="entry name" value="ABC_transpr_lipidA"/>
</dbReference>
<dbReference type="PROSITE" id="PS50893">
    <property type="entry name" value="ABC_TRANSPORTER_2"/>
    <property type="match status" value="1"/>
</dbReference>
<dbReference type="GO" id="GO:0005524">
    <property type="term" value="F:ATP binding"/>
    <property type="evidence" value="ECO:0007669"/>
    <property type="project" value="UniProtKB-KW"/>
</dbReference>
<proteinExistence type="predicted"/>
<dbReference type="FunFam" id="3.40.50.300:FF:000221">
    <property type="entry name" value="Multidrug ABC transporter ATP-binding protein"/>
    <property type="match status" value="1"/>
</dbReference>
<dbReference type="Pfam" id="PF00664">
    <property type="entry name" value="ABC_membrane"/>
    <property type="match status" value="1"/>
</dbReference>
<dbReference type="AlphaFoldDB" id="A0A7C9MS80"/>
<dbReference type="Pfam" id="PF00005">
    <property type="entry name" value="ABC_tran"/>
    <property type="match status" value="1"/>
</dbReference>
<dbReference type="SUPFAM" id="SSF90123">
    <property type="entry name" value="ABC transporter transmembrane region"/>
    <property type="match status" value="1"/>
</dbReference>
<evidence type="ECO:0000256" key="11">
    <source>
        <dbReference type="SAM" id="Phobius"/>
    </source>
</evidence>
<dbReference type="PROSITE" id="PS50929">
    <property type="entry name" value="ABC_TM1F"/>
    <property type="match status" value="1"/>
</dbReference>
<evidence type="ECO:0000256" key="4">
    <source>
        <dbReference type="ARBA" id="ARBA00022692"/>
    </source>
</evidence>
<dbReference type="InterPro" id="IPR027417">
    <property type="entry name" value="P-loop_NTPase"/>
</dbReference>
<sequence length="580" mass="63423">MKQAELKDTGRRLMVYARRQWRMLGASLLFFLLGSAVEPVIPALFKKLIDSGFQDGLKFPLWSVPLIIISLFLVRGVFNFSGTYVMTSATSAMVLDLRRDLMRALLRADAKLFTHVSPGVAVTKVINDPQSASQVIGNSLITFVKDATTLMFLVGYLLYLNWQLTLLSFISMPLLGITIKLVQKRLSKVGQEQYLSQQRLVSTVDDNARAWRVVRTFDAADFELKRFDAEASQYRRMTLKQVATSALVTPATQVVAAIGVSTIITLALWQASQGSATVGEFVSFVTALLMTISPMRHLTDVYQPINSALITARGSFSLMDAPQEPDHGTQDLPVCQGRIDFRQVKVQYEDAATPSLDGLDLQIAPGTTVALVGSSGAGKTTVVNTLLRFAHVNSGEVLLDGQPIESLQLASLRRHFAVVSQDIVLFDGSIAQNVAYASPLGVDRAKVEQCLRAANLWNHVAKLPEGIDAPVGTNGSMLSGGQRQRLAIARALYRDAAIWIFDEATSALDSESEAVVQRSIEDLRHAKTLILIAHRLSTIRNADLICVMSDGRIIEQGSHEELMASNGSYAGMVRIQSANL</sequence>
<evidence type="ECO:0000256" key="1">
    <source>
        <dbReference type="ARBA" id="ARBA00004651"/>
    </source>
</evidence>
<dbReference type="CDD" id="cd18552">
    <property type="entry name" value="ABC_6TM_MsbA_like"/>
    <property type="match status" value="1"/>
</dbReference>
<dbReference type="InterPro" id="IPR003593">
    <property type="entry name" value="AAA+_ATPase"/>
</dbReference>
<keyword evidence="2" id="KW-0813">Transport</keyword>
<gene>
    <name evidence="14" type="primary">msbA</name>
    <name evidence="14" type="ORF">F5985_10620</name>
</gene>
<keyword evidence="8 11" id="KW-1133">Transmembrane helix</keyword>
<dbReference type="PROSITE" id="PS00211">
    <property type="entry name" value="ABC_TRANSPORTER_1"/>
    <property type="match status" value="1"/>
</dbReference>
<dbReference type="GO" id="GO:0005886">
    <property type="term" value="C:plasma membrane"/>
    <property type="evidence" value="ECO:0007669"/>
    <property type="project" value="UniProtKB-SubCell"/>
</dbReference>
<dbReference type="InterPro" id="IPR003439">
    <property type="entry name" value="ABC_transporter-like_ATP-bd"/>
</dbReference>
<evidence type="ECO:0000256" key="3">
    <source>
        <dbReference type="ARBA" id="ARBA00022475"/>
    </source>
</evidence>
<keyword evidence="6 14" id="KW-0067">ATP-binding</keyword>